<dbReference type="GO" id="GO:0005886">
    <property type="term" value="C:plasma membrane"/>
    <property type="evidence" value="ECO:0007669"/>
    <property type="project" value="UniProtKB-SubCell"/>
</dbReference>
<sequence length="299" mass="32886">MTKLDHIGDDTRRAAGLPARIADAFDLVRRVILSVSRNRLVANSGSVAFFGLMAIFPAIATIVSLYGMFADPHVITSHLNLLKDVFPQSVIGLIRDQIMRVAGRSNSVQSLTFFISVAIALWSANSGMSALFDALNVVYGEKEKRSLPLFYATTLTATFAALVFVVFAIAGVVVLPIIWNFVGFHTSLDKLLGWLRWPILFVVDTLALDVIYRVGPSRYGAKWRWFTWGSVMATFAWLGASLLFSWYVSAFDSYDRVYGSLGAVIGFMTWIWVSVLIILVGAALNVELARSAEDGKTVA</sequence>
<feature type="transmembrane region" description="Helical" evidence="6">
    <location>
        <begin position="149"/>
        <end position="182"/>
    </location>
</feature>
<keyword evidence="3 6" id="KW-0812">Transmembrane</keyword>
<dbReference type="OrthoDB" id="9781030at2"/>
<name>A0A3D9Z4D7_9HYPH</name>
<evidence type="ECO:0000256" key="6">
    <source>
        <dbReference type="SAM" id="Phobius"/>
    </source>
</evidence>
<organism evidence="7 8">
    <name type="scientific">Methylovirgula ligni</name>
    <dbReference type="NCBI Taxonomy" id="569860"/>
    <lineage>
        <taxon>Bacteria</taxon>
        <taxon>Pseudomonadati</taxon>
        <taxon>Pseudomonadota</taxon>
        <taxon>Alphaproteobacteria</taxon>
        <taxon>Hyphomicrobiales</taxon>
        <taxon>Beijerinckiaceae</taxon>
        <taxon>Methylovirgula</taxon>
    </lineage>
</organism>
<keyword evidence="2" id="KW-1003">Cell membrane</keyword>
<dbReference type="InterPro" id="IPR017039">
    <property type="entry name" value="Virul_fac_BrkB"/>
</dbReference>
<dbReference type="PANTHER" id="PTHR30213:SF0">
    <property type="entry name" value="UPF0761 MEMBRANE PROTEIN YIHY"/>
    <property type="match status" value="1"/>
</dbReference>
<proteinExistence type="predicted"/>
<feature type="transmembrane region" description="Helical" evidence="6">
    <location>
        <begin position="194"/>
        <end position="214"/>
    </location>
</feature>
<dbReference type="PANTHER" id="PTHR30213">
    <property type="entry name" value="INNER MEMBRANE PROTEIN YHJD"/>
    <property type="match status" value="1"/>
</dbReference>
<feature type="transmembrane region" description="Helical" evidence="6">
    <location>
        <begin position="226"/>
        <end position="248"/>
    </location>
</feature>
<dbReference type="AlphaFoldDB" id="A0A3D9Z4D7"/>
<evidence type="ECO:0000313" key="7">
    <source>
        <dbReference type="EMBL" id="REF86009.1"/>
    </source>
</evidence>
<dbReference type="RefSeq" id="WP_115836597.1">
    <property type="nucleotide sequence ID" value="NZ_CP025086.1"/>
</dbReference>
<evidence type="ECO:0000256" key="5">
    <source>
        <dbReference type="ARBA" id="ARBA00023136"/>
    </source>
</evidence>
<keyword evidence="8" id="KW-1185">Reference proteome</keyword>
<comment type="caution">
    <text evidence="7">The sequence shown here is derived from an EMBL/GenBank/DDBJ whole genome shotgun (WGS) entry which is preliminary data.</text>
</comment>
<accession>A0A3D9Z4D7</accession>
<dbReference type="Pfam" id="PF03631">
    <property type="entry name" value="Virul_fac_BrkB"/>
    <property type="match status" value="1"/>
</dbReference>
<dbReference type="PIRSF" id="PIRSF035875">
    <property type="entry name" value="RNase_BN"/>
    <property type="match status" value="1"/>
</dbReference>
<evidence type="ECO:0000256" key="3">
    <source>
        <dbReference type="ARBA" id="ARBA00022692"/>
    </source>
</evidence>
<keyword evidence="5 6" id="KW-0472">Membrane</keyword>
<evidence type="ECO:0000256" key="2">
    <source>
        <dbReference type="ARBA" id="ARBA00022475"/>
    </source>
</evidence>
<evidence type="ECO:0000313" key="8">
    <source>
        <dbReference type="Proteomes" id="UP000256900"/>
    </source>
</evidence>
<comment type="subcellular location">
    <subcellularLocation>
        <location evidence="1">Cell membrane</location>
        <topology evidence="1">Multi-pass membrane protein</topology>
    </subcellularLocation>
</comment>
<feature type="transmembrane region" description="Helical" evidence="6">
    <location>
        <begin position="47"/>
        <end position="69"/>
    </location>
</feature>
<dbReference type="NCBIfam" id="TIGR00765">
    <property type="entry name" value="yihY_not_rbn"/>
    <property type="match status" value="1"/>
</dbReference>
<feature type="transmembrane region" description="Helical" evidence="6">
    <location>
        <begin position="260"/>
        <end position="286"/>
    </location>
</feature>
<gene>
    <name evidence="7" type="ORF">DES32_2050</name>
</gene>
<dbReference type="EMBL" id="QUMO01000003">
    <property type="protein sequence ID" value="REF86009.1"/>
    <property type="molecule type" value="Genomic_DNA"/>
</dbReference>
<keyword evidence="4 6" id="KW-1133">Transmembrane helix</keyword>
<reference evidence="7 8" key="1">
    <citation type="submission" date="2018-08" db="EMBL/GenBank/DDBJ databases">
        <title>Genomic Encyclopedia of Type Strains, Phase IV (KMG-IV): sequencing the most valuable type-strain genomes for metagenomic binning, comparative biology and taxonomic classification.</title>
        <authorList>
            <person name="Goeker M."/>
        </authorList>
    </citation>
    <scope>NUCLEOTIDE SEQUENCE [LARGE SCALE GENOMIC DNA]</scope>
    <source>
        <strain evidence="7 8">BW863</strain>
    </source>
</reference>
<protein>
    <submittedName>
        <fullName evidence="7">Membrane protein</fullName>
    </submittedName>
</protein>
<feature type="transmembrane region" description="Helical" evidence="6">
    <location>
        <begin position="113"/>
        <end position="137"/>
    </location>
</feature>
<evidence type="ECO:0000256" key="1">
    <source>
        <dbReference type="ARBA" id="ARBA00004651"/>
    </source>
</evidence>
<dbReference type="Proteomes" id="UP000256900">
    <property type="component" value="Unassembled WGS sequence"/>
</dbReference>
<evidence type="ECO:0000256" key="4">
    <source>
        <dbReference type="ARBA" id="ARBA00022989"/>
    </source>
</evidence>